<protein>
    <submittedName>
        <fullName evidence="3">Uncharacterized conserved protein</fullName>
    </submittedName>
</protein>
<sequence>MAVLVIQSCSAFASNKIPLPEPRPMEAPASTPHAPDKKTPETSNLSACQISLTEHIAIAPVVPPIQEPAGCGGEDLVRLEFIILQNGARVPLRPAAIVRCPLAKAVAEWIRDDVAALVANDVLREIDIAGSYECRDRNRVSGERLSEHARANAIDVVGVSLRRAGSISFTDKLGARDLREKARISACSRFPTVLGPGSDGYHEDHIHLDLLERKSGYRICQWNVLGP</sequence>
<feature type="domain" description="Extensin-like C-terminal" evidence="2">
    <location>
        <begin position="47"/>
        <end position="221"/>
    </location>
</feature>
<evidence type="ECO:0000259" key="2">
    <source>
        <dbReference type="Pfam" id="PF06904"/>
    </source>
</evidence>
<dbReference type="OrthoDB" id="9809788at2"/>
<proteinExistence type="predicted"/>
<name>A0A1H4T0K5_9BRAD</name>
<dbReference type="AlphaFoldDB" id="A0A1H4T0K5"/>
<dbReference type="Proteomes" id="UP000183208">
    <property type="component" value="Unassembled WGS sequence"/>
</dbReference>
<evidence type="ECO:0000256" key="1">
    <source>
        <dbReference type="SAM" id="MobiDB-lite"/>
    </source>
</evidence>
<feature type="region of interest" description="Disordered" evidence="1">
    <location>
        <begin position="17"/>
        <end position="44"/>
    </location>
</feature>
<dbReference type="InterPro" id="IPR009683">
    <property type="entry name" value="Extensin-like_C"/>
</dbReference>
<dbReference type="Pfam" id="PF06904">
    <property type="entry name" value="Extensin-like_C"/>
    <property type="match status" value="1"/>
</dbReference>
<reference evidence="3 4" key="1">
    <citation type="submission" date="2016-10" db="EMBL/GenBank/DDBJ databases">
        <authorList>
            <person name="de Groot N.N."/>
        </authorList>
    </citation>
    <scope>NUCLEOTIDE SEQUENCE [LARGE SCALE GENOMIC DNA]</scope>
    <source>
        <strain evidence="3 4">GAS522</strain>
    </source>
</reference>
<dbReference type="EMBL" id="FNTI01000001">
    <property type="protein sequence ID" value="SEC49704.1"/>
    <property type="molecule type" value="Genomic_DNA"/>
</dbReference>
<organism evidence="3 4">
    <name type="scientific">Bradyrhizobium lablabi</name>
    <dbReference type="NCBI Taxonomy" id="722472"/>
    <lineage>
        <taxon>Bacteria</taxon>
        <taxon>Pseudomonadati</taxon>
        <taxon>Pseudomonadota</taxon>
        <taxon>Alphaproteobacteria</taxon>
        <taxon>Hyphomicrobiales</taxon>
        <taxon>Nitrobacteraceae</taxon>
        <taxon>Bradyrhizobium</taxon>
    </lineage>
</organism>
<dbReference type="RefSeq" id="WP_083387575.1">
    <property type="nucleotide sequence ID" value="NZ_FNTI01000001.1"/>
</dbReference>
<evidence type="ECO:0000313" key="3">
    <source>
        <dbReference type="EMBL" id="SEC49704.1"/>
    </source>
</evidence>
<gene>
    <name evidence="3" type="ORF">SAMN05444171_1556</name>
</gene>
<accession>A0A1H4T0K5</accession>
<evidence type="ECO:0000313" key="4">
    <source>
        <dbReference type="Proteomes" id="UP000183208"/>
    </source>
</evidence>